<dbReference type="RefSeq" id="WP_123591305.1">
    <property type="nucleotide sequence ID" value="NZ_AYKF01000087.1"/>
</dbReference>
<dbReference type="Pfam" id="PF20112">
    <property type="entry name" value="DUF6502"/>
    <property type="match status" value="1"/>
</dbReference>
<dbReference type="AlphaFoldDB" id="A0A423PS67"/>
<evidence type="ECO:0000313" key="1">
    <source>
        <dbReference type="EMBL" id="ROO28418.1"/>
    </source>
</evidence>
<dbReference type="EMBL" id="AYKF01000087">
    <property type="protein sequence ID" value="ROO28418.1"/>
    <property type="molecule type" value="Genomic_DNA"/>
</dbReference>
<reference evidence="1 2" key="1">
    <citation type="submission" date="2013-10" db="EMBL/GenBank/DDBJ databases">
        <title>Salinisphaera halophila YIM 95161 Genome Sequencing.</title>
        <authorList>
            <person name="Lai Q."/>
            <person name="Li C."/>
            <person name="Shao Z."/>
        </authorList>
    </citation>
    <scope>NUCLEOTIDE SEQUENCE [LARGE SCALE GENOMIC DNA]</scope>
    <source>
        <strain evidence="1 2">YIM 95161</strain>
    </source>
</reference>
<comment type="caution">
    <text evidence="1">The sequence shown here is derived from an EMBL/GenBank/DDBJ whole genome shotgun (WGS) entry which is preliminary data.</text>
</comment>
<evidence type="ECO:0000313" key="2">
    <source>
        <dbReference type="Proteomes" id="UP000285123"/>
    </source>
</evidence>
<organism evidence="1 2">
    <name type="scientific">Salinisphaera orenii YIM 95161</name>
    <dbReference type="NCBI Taxonomy" id="1051139"/>
    <lineage>
        <taxon>Bacteria</taxon>
        <taxon>Pseudomonadati</taxon>
        <taxon>Pseudomonadota</taxon>
        <taxon>Gammaproteobacteria</taxon>
        <taxon>Salinisphaerales</taxon>
        <taxon>Salinisphaeraceae</taxon>
        <taxon>Salinisphaera</taxon>
    </lineage>
</organism>
<protein>
    <submittedName>
        <fullName evidence="1">Uncharacterized protein</fullName>
    </submittedName>
</protein>
<proteinExistence type="predicted"/>
<sequence>MKDDARQWLARACRRLLRPVVRILLQHGIAYRDFAEIARGVYVDVAREASDTRGRPPTDSRVAVVTGLTRKEVRRLREAADQDYVDPTWGGANRATRVLAGWHRDPDFNDDRGHPRVLDFTDAHSGFTALVRRYSGDIPVNAVFEELERVGAVDIDDRDQVSVLGRAYVPMASDPESLRMLGTASHDLLATIAHNIGRHPDTPARFQRTVFNARVDVRALPVFHRLASEHGQQLLETLDDWLERHEIDEQDTETPVVRTGVGIYYFQDAPRSEENKNDD</sequence>
<dbReference type="InterPro" id="IPR045445">
    <property type="entry name" value="DUF6502"/>
</dbReference>
<gene>
    <name evidence="1" type="ORF">SAHL_10160</name>
</gene>
<accession>A0A423PS67</accession>
<dbReference type="Proteomes" id="UP000285123">
    <property type="component" value="Unassembled WGS sequence"/>
</dbReference>
<dbReference type="OrthoDB" id="6356376at2"/>
<name>A0A423PS67_9GAMM</name>